<comment type="subcellular location">
    <subcellularLocation>
        <location evidence="2">Nucleus</location>
    </subcellularLocation>
</comment>
<keyword evidence="4" id="KW-0540">Nuclease</keyword>
<evidence type="ECO:0000313" key="10">
    <source>
        <dbReference type="EMBL" id="GBG73887.1"/>
    </source>
</evidence>
<evidence type="ECO:0000256" key="2">
    <source>
        <dbReference type="ARBA" id="ARBA00004123"/>
    </source>
</evidence>
<accession>A0A388KV18</accession>
<dbReference type="InterPro" id="IPR027806">
    <property type="entry name" value="HARBI1_dom"/>
</dbReference>
<name>A0A388KV18_CHABU</name>
<sequence length="502" mass="56181">MQISGRGVCRPWSSFFVRVEDERSTDARRETTVCGRREEKLKPESVGIRNSNFECQLRQRRRRVAGGTTASCCGKGPGGGGGHVQRAPSSAPATCCASIAVDLRAHRLRVALRVRARGCERRKGAIFSTDVFGTIVQRGRTRQTAAERRAMEGGAPARRDALSHGELQAVAAAVSTIQQERALGRLKEHLRARRRRTLTQDPHDGAEFVATSEAVVQLCYALGCGVIPRATPRWWVKRRTGGTWEDLRLCDDATDDYFRDKLRMSPRVFREIAEACVPHLQLQVTFYREPLQPDQIVAYALYRRSVIKVSPTATVAYCTHIYVDKPANAPSENYYDRKRRFSIVAQVVVDLDLCVLDVHMGYPGSCHDIRVLQLSSLSLRAEEGSLFRGPPVTLSLGVKTYGYLLADNGYPPAEWMVVPYDGINQSVEQERFDNKQKVARGAVERAFGKLKGMWRLFLRTHKTNLETLPQQFTAVCILHNLLIEAGIPFDKNLLWEVGGNGV</sequence>
<comment type="similarity">
    <text evidence="3">Belongs to the HARBI1 family.</text>
</comment>
<evidence type="ECO:0000256" key="4">
    <source>
        <dbReference type="ARBA" id="ARBA00022722"/>
    </source>
</evidence>
<organism evidence="10 11">
    <name type="scientific">Chara braunii</name>
    <name type="common">Braun's stonewort</name>
    <dbReference type="NCBI Taxonomy" id="69332"/>
    <lineage>
        <taxon>Eukaryota</taxon>
        <taxon>Viridiplantae</taxon>
        <taxon>Streptophyta</taxon>
        <taxon>Charophyceae</taxon>
        <taxon>Charales</taxon>
        <taxon>Characeae</taxon>
        <taxon>Chara</taxon>
    </lineage>
</organism>
<dbReference type="PANTHER" id="PTHR22930">
    <property type="match status" value="1"/>
</dbReference>
<dbReference type="GO" id="GO:0005634">
    <property type="term" value="C:nucleus"/>
    <property type="evidence" value="ECO:0007669"/>
    <property type="project" value="UniProtKB-SubCell"/>
</dbReference>
<comment type="cofactor">
    <cofactor evidence="1">
        <name>a divalent metal cation</name>
        <dbReference type="ChEBI" id="CHEBI:60240"/>
    </cofactor>
</comment>
<comment type="caution">
    <text evidence="10">The sequence shown here is derived from an EMBL/GenBank/DDBJ whole genome shotgun (WGS) entry which is preliminary data.</text>
</comment>
<feature type="domain" description="DDE Tnp4" evidence="9">
    <location>
        <begin position="317"/>
        <end position="480"/>
    </location>
</feature>
<dbReference type="EMBL" id="BFEA01000191">
    <property type="protein sequence ID" value="GBG73887.1"/>
    <property type="molecule type" value="Genomic_DNA"/>
</dbReference>
<evidence type="ECO:0000256" key="8">
    <source>
        <dbReference type="SAM" id="MobiDB-lite"/>
    </source>
</evidence>
<gene>
    <name evidence="10" type="ORF">CBR_g17599</name>
</gene>
<dbReference type="Pfam" id="PF13359">
    <property type="entry name" value="DDE_Tnp_4"/>
    <property type="match status" value="1"/>
</dbReference>
<keyword evidence="5" id="KW-0479">Metal-binding</keyword>
<dbReference type="GO" id="GO:0046872">
    <property type="term" value="F:metal ion binding"/>
    <property type="evidence" value="ECO:0007669"/>
    <property type="project" value="UniProtKB-KW"/>
</dbReference>
<dbReference type="Proteomes" id="UP000265515">
    <property type="component" value="Unassembled WGS sequence"/>
</dbReference>
<proteinExistence type="inferred from homology"/>
<dbReference type="PANTHER" id="PTHR22930:SF85">
    <property type="entry name" value="GH03217P-RELATED"/>
    <property type="match status" value="1"/>
</dbReference>
<evidence type="ECO:0000313" key="11">
    <source>
        <dbReference type="Proteomes" id="UP000265515"/>
    </source>
</evidence>
<keyword evidence="6" id="KW-0378">Hydrolase</keyword>
<keyword evidence="11" id="KW-1185">Reference proteome</keyword>
<protein>
    <recommendedName>
        <fullName evidence="9">DDE Tnp4 domain-containing protein</fullName>
    </recommendedName>
</protein>
<dbReference type="GO" id="GO:0004518">
    <property type="term" value="F:nuclease activity"/>
    <property type="evidence" value="ECO:0007669"/>
    <property type="project" value="UniProtKB-KW"/>
</dbReference>
<evidence type="ECO:0000256" key="7">
    <source>
        <dbReference type="ARBA" id="ARBA00023242"/>
    </source>
</evidence>
<feature type="region of interest" description="Disordered" evidence="8">
    <location>
        <begin position="66"/>
        <end position="87"/>
    </location>
</feature>
<reference evidence="10 11" key="1">
    <citation type="journal article" date="2018" name="Cell">
        <title>The Chara Genome: Secondary Complexity and Implications for Plant Terrestrialization.</title>
        <authorList>
            <person name="Nishiyama T."/>
            <person name="Sakayama H."/>
            <person name="Vries J.D."/>
            <person name="Buschmann H."/>
            <person name="Saint-Marcoux D."/>
            <person name="Ullrich K.K."/>
            <person name="Haas F.B."/>
            <person name="Vanderstraeten L."/>
            <person name="Becker D."/>
            <person name="Lang D."/>
            <person name="Vosolsobe S."/>
            <person name="Rombauts S."/>
            <person name="Wilhelmsson P.K.I."/>
            <person name="Janitza P."/>
            <person name="Kern R."/>
            <person name="Heyl A."/>
            <person name="Rumpler F."/>
            <person name="Villalobos L.I.A.C."/>
            <person name="Clay J.M."/>
            <person name="Skokan R."/>
            <person name="Toyoda A."/>
            <person name="Suzuki Y."/>
            <person name="Kagoshima H."/>
            <person name="Schijlen E."/>
            <person name="Tajeshwar N."/>
            <person name="Catarino B."/>
            <person name="Hetherington A.J."/>
            <person name="Saltykova A."/>
            <person name="Bonnot C."/>
            <person name="Breuninger H."/>
            <person name="Symeonidi A."/>
            <person name="Radhakrishnan G.V."/>
            <person name="Van Nieuwerburgh F."/>
            <person name="Deforce D."/>
            <person name="Chang C."/>
            <person name="Karol K.G."/>
            <person name="Hedrich R."/>
            <person name="Ulvskov P."/>
            <person name="Glockner G."/>
            <person name="Delwiche C.F."/>
            <person name="Petrasek J."/>
            <person name="Van de Peer Y."/>
            <person name="Friml J."/>
            <person name="Beilby M."/>
            <person name="Dolan L."/>
            <person name="Kohara Y."/>
            <person name="Sugano S."/>
            <person name="Fujiyama A."/>
            <person name="Delaux P.-M."/>
            <person name="Quint M."/>
            <person name="TheiBen G."/>
            <person name="Hagemann M."/>
            <person name="Harholt J."/>
            <person name="Dunand C."/>
            <person name="Zachgo S."/>
            <person name="Langdale J."/>
            <person name="Maumus F."/>
            <person name="Straeten D.V.D."/>
            <person name="Gould S.B."/>
            <person name="Rensing S.A."/>
        </authorList>
    </citation>
    <scope>NUCLEOTIDE SEQUENCE [LARGE SCALE GENOMIC DNA]</scope>
    <source>
        <strain evidence="10 11">S276</strain>
    </source>
</reference>
<dbReference type="GO" id="GO:0016787">
    <property type="term" value="F:hydrolase activity"/>
    <property type="evidence" value="ECO:0007669"/>
    <property type="project" value="UniProtKB-KW"/>
</dbReference>
<evidence type="ECO:0000256" key="6">
    <source>
        <dbReference type="ARBA" id="ARBA00022801"/>
    </source>
</evidence>
<keyword evidence="7" id="KW-0539">Nucleus</keyword>
<dbReference type="AlphaFoldDB" id="A0A388KV18"/>
<evidence type="ECO:0000256" key="1">
    <source>
        <dbReference type="ARBA" id="ARBA00001968"/>
    </source>
</evidence>
<dbReference type="Gramene" id="GBG73887">
    <property type="protein sequence ID" value="GBG73887"/>
    <property type="gene ID" value="CBR_g17599"/>
</dbReference>
<evidence type="ECO:0000256" key="3">
    <source>
        <dbReference type="ARBA" id="ARBA00006958"/>
    </source>
</evidence>
<evidence type="ECO:0000256" key="5">
    <source>
        <dbReference type="ARBA" id="ARBA00022723"/>
    </source>
</evidence>
<evidence type="ECO:0000259" key="9">
    <source>
        <dbReference type="Pfam" id="PF13359"/>
    </source>
</evidence>
<dbReference type="InterPro" id="IPR045249">
    <property type="entry name" value="HARBI1-like"/>
</dbReference>